<dbReference type="InterPro" id="IPR050523">
    <property type="entry name" value="AKR_Detox_Biosynth"/>
</dbReference>
<dbReference type="EMBL" id="CM001536">
    <property type="protein sequence ID" value="EIW07372.1"/>
    <property type="molecule type" value="Genomic_DNA"/>
</dbReference>
<name>N1NY17_YEASC</name>
<dbReference type="Gene3D" id="3.20.20.100">
    <property type="entry name" value="NADP-dependent oxidoreductase domain"/>
    <property type="match status" value="1"/>
</dbReference>
<organism evidence="4">
    <name type="scientific">Saccharomyces cerevisiae (strain CEN.PK113-7D)</name>
    <name type="common">Baker's yeast</name>
    <dbReference type="NCBI Taxonomy" id="889517"/>
    <lineage>
        <taxon>Eukaryota</taxon>
        <taxon>Fungi</taxon>
        <taxon>Dikarya</taxon>
        <taxon>Ascomycota</taxon>
        <taxon>Saccharomycotina</taxon>
        <taxon>Saccharomycetes</taxon>
        <taxon>Saccharomycetales</taxon>
        <taxon>Saccharomycetaceae</taxon>
        <taxon>Saccharomyces</taxon>
    </lineage>
</organism>
<proteinExistence type="inferred from homology"/>
<dbReference type="PANTHER" id="PTHR43364:SF2">
    <property type="entry name" value="ARYL-ALCOHOL DEHYDROGENASE AAD10-RELATED"/>
    <property type="match status" value="1"/>
</dbReference>
<dbReference type="Proteomes" id="UP000013192">
    <property type="component" value="Chromosome XV"/>
</dbReference>
<evidence type="ECO:0000256" key="2">
    <source>
        <dbReference type="ARBA" id="ARBA00038157"/>
    </source>
</evidence>
<dbReference type="Pfam" id="PF00248">
    <property type="entry name" value="Aldo_ket_red"/>
    <property type="match status" value="1"/>
</dbReference>
<dbReference type="AlphaFoldDB" id="N1NY17"/>
<evidence type="ECO:0000259" key="3">
    <source>
        <dbReference type="Pfam" id="PF00248"/>
    </source>
</evidence>
<reference evidence="4" key="1">
    <citation type="submission" date="2012-03" db="EMBL/GenBank/DDBJ databases">
        <title>De novo sequencing, assembly and analysis of the genome of the laboratory strain Saccharomyces cerevisiae CEN.PK113-7D, a model for modern industrial biotechnology.</title>
        <authorList>
            <person name="Nijkamp J.F."/>
            <person name="van den Broek M.A."/>
            <person name="Datema E."/>
            <person name="de Kok S."/>
            <person name="Bosman L."/>
            <person name="Luttink M.A."/>
            <person name="Daran-Lapujade P."/>
            <person name="Vongsangnak W."/>
            <person name="Nielsen J."/>
            <person name="Heijne W.H.M."/>
            <person name="Klaassen P."/>
            <person name="Platt D."/>
            <person name="Paddon C.J."/>
            <person name="Koetter P."/>
            <person name="van Ham R.C."/>
            <person name="Reinders M.J.T."/>
            <person name="Pronk J.T."/>
            <person name="de Ridder D."/>
            <person name="Daran J.-M."/>
        </authorList>
    </citation>
    <scope>NUCLEOTIDE SEQUENCE</scope>
    <source>
        <strain evidence="4">CEN.PK113-7D</strain>
    </source>
</reference>
<evidence type="ECO:0000313" key="4">
    <source>
        <dbReference type="EMBL" id="EIW07372.1"/>
    </source>
</evidence>
<gene>
    <name evidence="4" type="ORF">CENPK1137D_1959</name>
</gene>
<feature type="domain" description="NADP-dependent oxidoreductase" evidence="3">
    <location>
        <begin position="1"/>
        <end position="117"/>
    </location>
</feature>
<dbReference type="HOGENOM" id="CLU_138066_1_0_1"/>
<keyword evidence="1" id="KW-0560">Oxidoreductase</keyword>
<evidence type="ECO:0000256" key="1">
    <source>
        <dbReference type="ARBA" id="ARBA00023002"/>
    </source>
</evidence>
<dbReference type="SUPFAM" id="SSF51430">
    <property type="entry name" value="NAD(P)-linked oxidoreductase"/>
    <property type="match status" value="1"/>
</dbReference>
<dbReference type="OrthoDB" id="48988at2759"/>
<comment type="similarity">
    <text evidence="2">Belongs to the aldo/keto reductase family. Aldo/keto reductase 2 subfamily.</text>
</comment>
<accession>N1NY17</accession>
<dbReference type="SMR" id="N1NY17"/>
<dbReference type="GO" id="GO:0016491">
    <property type="term" value="F:oxidoreductase activity"/>
    <property type="evidence" value="ECO:0007669"/>
    <property type="project" value="UniProtKB-KW"/>
</dbReference>
<dbReference type="InterPro" id="IPR023210">
    <property type="entry name" value="NADP_OxRdtase_dom"/>
</dbReference>
<dbReference type="PANTHER" id="PTHR43364">
    <property type="entry name" value="NADH-SPECIFIC METHYLGLYOXAL REDUCTASE-RELATED"/>
    <property type="match status" value="1"/>
</dbReference>
<sequence length="143" mass="15722">MARHFGMALAPWDVMGGGRFQSKKAMEERRKNGECIRSFVGASEQTDAEIKISEALAKVAEEHGTESVTAIAIAYVRSKAKNVFPSVEGGKIEDLKENIKALSIDLTPDNIKYLENVVPFDIGFPNTFIVLNSLTQKYGTNNV</sequence>
<dbReference type="InterPro" id="IPR036812">
    <property type="entry name" value="NAD(P)_OxRdtase_dom_sf"/>
</dbReference>
<protein>
    <submittedName>
        <fullName evidence="4">Aad15p</fullName>
    </submittedName>
</protein>